<name>A0A5B9EJ66_9BACT</name>
<evidence type="ECO:0000259" key="5">
    <source>
        <dbReference type="Pfam" id="PF01982"/>
    </source>
</evidence>
<dbReference type="Pfam" id="PF01982">
    <property type="entry name" value="CTP-dep_RFKase"/>
    <property type="match status" value="1"/>
</dbReference>
<dbReference type="InterPro" id="IPR023465">
    <property type="entry name" value="Riboflavin_kinase_dom_sf"/>
</dbReference>
<evidence type="ECO:0000256" key="3">
    <source>
        <dbReference type="ARBA" id="ARBA00022679"/>
    </source>
</evidence>
<sequence length="115" mass="13066">MGNFSYWIEKLRDHYLAKTGMILFPGTLNIQLETPYRLPERPVRLEGHEYGGTVSVNLVPCSILGRPGFILRTDANEQGRGDHPRTIVEVATDIKLRDVFHLQDGDVVEIEVFSE</sequence>
<keyword evidence="3" id="KW-0808">Transferase</keyword>
<dbReference type="GO" id="GO:0008531">
    <property type="term" value="F:riboflavin kinase activity"/>
    <property type="evidence" value="ECO:0007669"/>
    <property type="project" value="InterPro"/>
</dbReference>
<dbReference type="AlphaFoldDB" id="A0A5B9EJ66"/>
<reference evidence="6 7" key="1">
    <citation type="submission" date="2019-08" db="EMBL/GenBank/DDBJ databases">
        <title>Complete genome sequence of Terriglobus albidus strain ORNL.</title>
        <authorList>
            <person name="Podar M."/>
        </authorList>
    </citation>
    <scope>NUCLEOTIDE SEQUENCE [LARGE SCALE GENOMIC DNA]</scope>
    <source>
        <strain evidence="6 7">ORNL</strain>
    </source>
</reference>
<dbReference type="Proteomes" id="UP000321820">
    <property type="component" value="Chromosome"/>
</dbReference>
<dbReference type="OrthoDB" id="120558at2"/>
<dbReference type="Gene3D" id="2.40.30.30">
    <property type="entry name" value="Riboflavin kinase-like"/>
    <property type="match status" value="1"/>
</dbReference>
<evidence type="ECO:0000256" key="1">
    <source>
        <dbReference type="ARBA" id="ARBA00022630"/>
    </source>
</evidence>
<evidence type="ECO:0000313" key="7">
    <source>
        <dbReference type="Proteomes" id="UP000321820"/>
    </source>
</evidence>
<protein>
    <submittedName>
        <fullName evidence="6">DUF120 domain-containing protein</fullName>
    </submittedName>
</protein>
<evidence type="ECO:0000256" key="4">
    <source>
        <dbReference type="ARBA" id="ARBA00022741"/>
    </source>
</evidence>
<dbReference type="GO" id="GO:0009231">
    <property type="term" value="P:riboflavin biosynthetic process"/>
    <property type="evidence" value="ECO:0007669"/>
    <property type="project" value="InterPro"/>
</dbReference>
<organism evidence="6 7">
    <name type="scientific">Terriglobus albidus</name>
    <dbReference type="NCBI Taxonomy" id="1592106"/>
    <lineage>
        <taxon>Bacteria</taxon>
        <taxon>Pseudomonadati</taxon>
        <taxon>Acidobacteriota</taxon>
        <taxon>Terriglobia</taxon>
        <taxon>Terriglobales</taxon>
        <taxon>Acidobacteriaceae</taxon>
        <taxon>Terriglobus</taxon>
    </lineage>
</organism>
<dbReference type="InterPro" id="IPR023602">
    <property type="entry name" value="Riboflavin_kinase_CTP-dep"/>
</dbReference>
<evidence type="ECO:0000256" key="2">
    <source>
        <dbReference type="ARBA" id="ARBA00022643"/>
    </source>
</evidence>
<evidence type="ECO:0000313" key="6">
    <source>
        <dbReference type="EMBL" id="QEE31105.1"/>
    </source>
</evidence>
<keyword evidence="4" id="KW-0547">Nucleotide-binding</keyword>
<keyword evidence="7" id="KW-1185">Reference proteome</keyword>
<proteinExistence type="predicted"/>
<accession>A0A5B9EJ66</accession>
<dbReference type="EMBL" id="CP042806">
    <property type="protein sequence ID" value="QEE31105.1"/>
    <property type="molecule type" value="Genomic_DNA"/>
</dbReference>
<dbReference type="KEGG" id="talb:FTW19_00675"/>
<feature type="domain" description="Riboflavin kinase" evidence="5">
    <location>
        <begin position="5"/>
        <end position="112"/>
    </location>
</feature>
<keyword evidence="1" id="KW-0285">Flavoprotein</keyword>
<gene>
    <name evidence="6" type="ORF">FTW19_00675</name>
</gene>
<keyword evidence="2" id="KW-0288">FMN</keyword>
<dbReference type="SUPFAM" id="SSF82114">
    <property type="entry name" value="Riboflavin kinase-like"/>
    <property type="match status" value="1"/>
</dbReference>
<dbReference type="GO" id="GO:0000166">
    <property type="term" value="F:nucleotide binding"/>
    <property type="evidence" value="ECO:0007669"/>
    <property type="project" value="UniProtKB-KW"/>
</dbReference>